<evidence type="ECO:0000256" key="2">
    <source>
        <dbReference type="ARBA" id="ARBA00022475"/>
    </source>
</evidence>
<comment type="similarity">
    <text evidence="6">Belongs to the TVP38/TMEM64 family.</text>
</comment>
<feature type="transmembrane region" description="Helical" evidence="6">
    <location>
        <begin position="75"/>
        <end position="96"/>
    </location>
</feature>
<protein>
    <recommendedName>
        <fullName evidence="6">TVP38/TMEM64 family membrane protein</fullName>
    </recommendedName>
</protein>
<dbReference type="PANTHER" id="PTHR12677:SF59">
    <property type="entry name" value="GOLGI APPARATUS MEMBRANE PROTEIN TVP38-RELATED"/>
    <property type="match status" value="1"/>
</dbReference>
<feature type="transmembrane region" description="Helical" evidence="6">
    <location>
        <begin position="123"/>
        <end position="143"/>
    </location>
</feature>
<keyword evidence="4 6" id="KW-1133">Transmembrane helix</keyword>
<reference evidence="9" key="3">
    <citation type="submission" date="2011-05" db="EMBL/GenBank/DDBJ databases">
        <title>Complete sequence of Methylomonas methanica MC09.</title>
        <authorList>
            <consortium name="US DOE Joint Genome Institute"/>
            <person name="Lucas S."/>
            <person name="Han J."/>
            <person name="Lapidus A."/>
            <person name="Cheng J.-F."/>
            <person name="Goodwin L."/>
            <person name="Pitluck S."/>
            <person name="Peters L."/>
            <person name="Mikhailova N."/>
            <person name="Teshima H."/>
            <person name="Han C."/>
            <person name="Tapia R."/>
            <person name="Land M."/>
            <person name="Hauser L."/>
            <person name="Kyrpides N."/>
            <person name="Ivanova N."/>
            <person name="Pagani I."/>
            <person name="Stein L."/>
            <person name="Woyke T."/>
        </authorList>
    </citation>
    <scope>NUCLEOTIDE SEQUENCE [LARGE SCALE GENOMIC DNA]</scope>
    <source>
        <strain evidence="9">MC09</strain>
    </source>
</reference>
<evidence type="ECO:0000256" key="5">
    <source>
        <dbReference type="ARBA" id="ARBA00023136"/>
    </source>
</evidence>
<evidence type="ECO:0000256" key="1">
    <source>
        <dbReference type="ARBA" id="ARBA00004651"/>
    </source>
</evidence>
<dbReference type="KEGG" id="mmt:Metme_3583"/>
<dbReference type="eggNOG" id="COG0398">
    <property type="taxonomic scope" value="Bacteria"/>
</dbReference>
<sequence length="228" mass="24990">MRRVVSVLLAIGALIVLSRELELHLGELEQDIQALGVWAPLGFIGVFALLTPFWLSVDALCFAAGLLFPLLSAELYMIVATYSAATVIFILGRSLFKRKLRSWLARQPKFAKLNALVSRQVSFKLMLLLRLTPLPFALLSYAFAAASVRFWPYFAATSGIFIYNGTLVYLGYAAKHIAGLAAGQAVSAEIPLPLLAIGLLLTIAVMFYVARMAARVLDDMRENVSPPQ</sequence>
<gene>
    <name evidence="8" type="ordered locus">Metme_3583</name>
</gene>
<name>F9ZVG5_METMM</name>
<dbReference type="RefSeq" id="WP_013820168.1">
    <property type="nucleotide sequence ID" value="NC_015572.1"/>
</dbReference>
<keyword evidence="9" id="KW-1185">Reference proteome</keyword>
<accession>F9ZVG5</accession>
<keyword evidence="5 6" id="KW-0472">Membrane</keyword>
<organism evidence="8 9">
    <name type="scientific">Methylomonas methanica (strain DSM 25384 / MC09)</name>
    <dbReference type="NCBI Taxonomy" id="857087"/>
    <lineage>
        <taxon>Bacteria</taxon>
        <taxon>Pseudomonadati</taxon>
        <taxon>Pseudomonadota</taxon>
        <taxon>Gammaproteobacteria</taxon>
        <taxon>Methylococcales</taxon>
        <taxon>Methylococcaceae</taxon>
        <taxon>Methylomonas</taxon>
    </lineage>
</organism>
<evidence type="ECO:0000259" key="7">
    <source>
        <dbReference type="Pfam" id="PF09335"/>
    </source>
</evidence>
<dbReference type="HOGENOM" id="CLU_038944_3_2_6"/>
<keyword evidence="3 6" id="KW-0812">Transmembrane</keyword>
<dbReference type="Pfam" id="PF09335">
    <property type="entry name" value="VTT_dom"/>
    <property type="match status" value="1"/>
</dbReference>
<feature type="transmembrane region" description="Helical" evidence="6">
    <location>
        <begin position="150"/>
        <end position="172"/>
    </location>
</feature>
<dbReference type="InterPro" id="IPR015414">
    <property type="entry name" value="TMEM64"/>
</dbReference>
<dbReference type="Proteomes" id="UP000008888">
    <property type="component" value="Chromosome"/>
</dbReference>
<proteinExistence type="inferred from homology"/>
<dbReference type="InterPro" id="IPR032816">
    <property type="entry name" value="VTT_dom"/>
</dbReference>
<feature type="transmembrane region" description="Helical" evidence="6">
    <location>
        <begin position="192"/>
        <end position="210"/>
    </location>
</feature>
<evidence type="ECO:0000256" key="6">
    <source>
        <dbReference type="RuleBase" id="RU366058"/>
    </source>
</evidence>
<evidence type="ECO:0000313" key="8">
    <source>
        <dbReference type="EMBL" id="AEG01947.1"/>
    </source>
</evidence>
<dbReference type="AlphaFoldDB" id="F9ZVG5"/>
<dbReference type="GO" id="GO:0005886">
    <property type="term" value="C:plasma membrane"/>
    <property type="evidence" value="ECO:0007669"/>
    <property type="project" value="UniProtKB-SubCell"/>
</dbReference>
<reference evidence="8 9" key="1">
    <citation type="journal article" date="2011" name="J. Bacteriol.">
        <title>Complete Genome Sequence of the Aerobic Marine Methanotroph Methylomonas methanica MC09.</title>
        <authorList>
            <person name="Boden R."/>
            <person name="Cunliffe M."/>
            <person name="Scanlan J."/>
            <person name="Moussard H."/>
            <person name="Kits K.D."/>
            <person name="Klotz M.G."/>
            <person name="Jetten M.S."/>
            <person name="Vuilleumier S."/>
            <person name="Han J."/>
            <person name="Peters L."/>
            <person name="Mikhailova N."/>
            <person name="Teshima H."/>
            <person name="Tapia R."/>
            <person name="Kyrpides N."/>
            <person name="Ivanova N."/>
            <person name="Pagani I."/>
            <person name="Cheng J.F."/>
            <person name="Goodwin L."/>
            <person name="Han C."/>
            <person name="Hauser L."/>
            <person name="Land M.L."/>
            <person name="Lapidus A."/>
            <person name="Lucas S."/>
            <person name="Pitluck S."/>
            <person name="Woyke T."/>
            <person name="Stein L."/>
            <person name="Murrell J.C."/>
        </authorList>
    </citation>
    <scope>NUCLEOTIDE SEQUENCE [LARGE SCALE GENOMIC DNA]</scope>
    <source>
        <strain evidence="8 9">MC09</strain>
    </source>
</reference>
<evidence type="ECO:0000313" key="9">
    <source>
        <dbReference type="Proteomes" id="UP000008888"/>
    </source>
</evidence>
<keyword evidence="2 6" id="KW-1003">Cell membrane</keyword>
<evidence type="ECO:0000256" key="4">
    <source>
        <dbReference type="ARBA" id="ARBA00022989"/>
    </source>
</evidence>
<comment type="subcellular location">
    <subcellularLocation>
        <location evidence="1 6">Cell membrane</location>
        <topology evidence="1 6">Multi-pass membrane protein</topology>
    </subcellularLocation>
</comment>
<dbReference type="PANTHER" id="PTHR12677">
    <property type="entry name" value="GOLGI APPARATUS MEMBRANE PROTEIN TVP38-RELATED"/>
    <property type="match status" value="1"/>
</dbReference>
<feature type="domain" description="VTT" evidence="7">
    <location>
        <begin position="59"/>
        <end position="172"/>
    </location>
</feature>
<reference key="2">
    <citation type="submission" date="2011-05" db="EMBL/GenBank/DDBJ databases">
        <title>Complete genome sequence of the aerobic marine methanotroph Methylomonas methanica MC09.</title>
        <authorList>
            <person name="Boden R."/>
            <person name="Cunliffe M."/>
            <person name="Scanlan J."/>
            <person name="Moussard H."/>
            <person name="Kits K.D."/>
            <person name="Klotz M."/>
            <person name="Jetten M."/>
            <person name="Vuilleumier S."/>
            <person name="Han J."/>
            <person name="Peters L."/>
            <person name="Mikhailova N."/>
            <person name="Teshima H."/>
            <person name="Tapia R."/>
            <person name="Kyrpides N."/>
            <person name="Ivanova N."/>
            <person name="Pagani I."/>
            <person name="Cheng J.-F."/>
            <person name="Goodwin L."/>
            <person name="Han C."/>
            <person name="Hauser L."/>
            <person name="Land M."/>
            <person name="Lapidus A."/>
            <person name="Lucas S."/>
            <person name="Pitluck S."/>
            <person name="Woyke T."/>
            <person name="Stein L.Y."/>
            <person name="Murrell C."/>
        </authorList>
    </citation>
    <scope>NUCLEOTIDE SEQUENCE</scope>
    <source>
        <strain>MC09</strain>
    </source>
</reference>
<dbReference type="EMBL" id="CP002738">
    <property type="protein sequence ID" value="AEG01947.1"/>
    <property type="molecule type" value="Genomic_DNA"/>
</dbReference>
<feature type="transmembrane region" description="Helical" evidence="6">
    <location>
        <begin position="42"/>
        <end position="68"/>
    </location>
</feature>
<evidence type="ECO:0000256" key="3">
    <source>
        <dbReference type="ARBA" id="ARBA00022692"/>
    </source>
</evidence>
<dbReference type="STRING" id="857087.Metme_3583"/>